<dbReference type="OrthoDB" id="430354at2759"/>
<evidence type="ECO:0000256" key="6">
    <source>
        <dbReference type="ARBA" id="ARBA00023136"/>
    </source>
</evidence>
<protein>
    <submittedName>
        <fullName evidence="7">Uncharacterized protein</fullName>
    </submittedName>
</protein>
<keyword evidence="2" id="KW-0812">Transmembrane</keyword>
<evidence type="ECO:0000256" key="1">
    <source>
        <dbReference type="ARBA" id="ARBA00004323"/>
    </source>
</evidence>
<dbReference type="GO" id="GO:0046354">
    <property type="term" value="P:mannan biosynthetic process"/>
    <property type="evidence" value="ECO:0007669"/>
    <property type="project" value="TreeGrafter"/>
</dbReference>
<accession>A0A1E3K1C9</accession>
<dbReference type="PANTHER" id="PTHR31646:SF1">
    <property type="entry name" value="ALPHA-1,2-MANNOSYLTRANSFERASE MNN2"/>
    <property type="match status" value="1"/>
</dbReference>
<proteinExistence type="predicted"/>
<keyword evidence="5" id="KW-0333">Golgi apparatus</keyword>
<keyword evidence="6" id="KW-0472">Membrane</keyword>
<reference evidence="7 8" key="1">
    <citation type="submission" date="2016-06" db="EMBL/GenBank/DDBJ databases">
        <title>Evolution of pathogenesis and genome organization in the Tremellales.</title>
        <authorList>
            <person name="Cuomo C."/>
            <person name="Litvintseva A."/>
            <person name="Heitman J."/>
            <person name="Chen Y."/>
            <person name="Sun S."/>
            <person name="Springer D."/>
            <person name="Dromer F."/>
            <person name="Young S."/>
            <person name="Zeng Q."/>
            <person name="Chapman S."/>
            <person name="Gujja S."/>
            <person name="Saif S."/>
            <person name="Birren B."/>
        </authorList>
    </citation>
    <scope>NUCLEOTIDE SEQUENCE [LARGE SCALE GENOMIC DNA]</scope>
    <source>
        <strain evidence="7 8">CBS 6273</strain>
    </source>
</reference>
<comment type="subcellular location">
    <subcellularLocation>
        <location evidence="1">Golgi apparatus membrane</location>
        <topology evidence="1">Single-pass type II membrane protein</topology>
    </subcellularLocation>
</comment>
<dbReference type="EMBL" id="MEKH01000006">
    <property type="protein sequence ID" value="ODO06801.1"/>
    <property type="molecule type" value="Genomic_DNA"/>
</dbReference>
<dbReference type="PANTHER" id="PTHR31646">
    <property type="entry name" value="ALPHA-1,2-MANNOSYLTRANSFERASE MNN2"/>
    <property type="match status" value="1"/>
</dbReference>
<evidence type="ECO:0000256" key="3">
    <source>
        <dbReference type="ARBA" id="ARBA00022968"/>
    </source>
</evidence>
<name>A0A1E3K1C9_9TREE</name>
<evidence type="ECO:0000256" key="4">
    <source>
        <dbReference type="ARBA" id="ARBA00022989"/>
    </source>
</evidence>
<dbReference type="GO" id="GO:0000026">
    <property type="term" value="F:alpha-1,2-mannosyltransferase activity"/>
    <property type="evidence" value="ECO:0007669"/>
    <property type="project" value="TreeGrafter"/>
</dbReference>
<evidence type="ECO:0000313" key="7">
    <source>
        <dbReference type="EMBL" id="ODO06801.1"/>
    </source>
</evidence>
<organism evidence="7 8">
    <name type="scientific">Cryptococcus amylolentus CBS 6273</name>
    <dbReference type="NCBI Taxonomy" id="1296118"/>
    <lineage>
        <taxon>Eukaryota</taxon>
        <taxon>Fungi</taxon>
        <taxon>Dikarya</taxon>
        <taxon>Basidiomycota</taxon>
        <taxon>Agaricomycotina</taxon>
        <taxon>Tremellomycetes</taxon>
        <taxon>Tremellales</taxon>
        <taxon>Cryptococcaceae</taxon>
        <taxon>Cryptococcus</taxon>
    </lineage>
</organism>
<dbReference type="Proteomes" id="UP000095149">
    <property type="component" value="Unassembled WGS sequence"/>
</dbReference>
<evidence type="ECO:0000256" key="2">
    <source>
        <dbReference type="ARBA" id="ARBA00022692"/>
    </source>
</evidence>
<evidence type="ECO:0000313" key="8">
    <source>
        <dbReference type="Proteomes" id="UP000095149"/>
    </source>
</evidence>
<evidence type="ECO:0000256" key="5">
    <source>
        <dbReference type="ARBA" id="ARBA00023034"/>
    </source>
</evidence>
<dbReference type="GO" id="GO:0000139">
    <property type="term" value="C:Golgi membrane"/>
    <property type="evidence" value="ECO:0007669"/>
    <property type="project" value="UniProtKB-SubCell"/>
</dbReference>
<dbReference type="AlphaFoldDB" id="A0A1E3K1C9"/>
<keyword evidence="3" id="KW-0735">Signal-anchor</keyword>
<sequence length="352" mass="38440">MTGNSWTNNMDQFEAGKGFWEGVGEGEIVRRRADVVKSGQGVIGRWGKLGQERGIVLTDGHNKDTTLRTITTIKHLRGLGVSLPFQVFHDPGKTSNRKQHQAVEELGATLREANGLSKEPGACKIKGAALVDSSFRKSSTSTLTTPPNPRASPVHLFEAPISTTSGRAAFWPDLTNDHSHNAIWRNIGDTCSQDLFTLEFDQIVIDKAGNEGLNMPALVIAAGMMRDRELGSEFGVAPRWIGAVGIENGFEEGRSCEHSVLQHDLIIPKGFTKEPPLFVHSNLLQHMRKIGLCQGDIITHTLRMKNDNVSSPSLNNAHSHVYMGQARGMCIDTTLSFHTTSISGVGMEEQPL</sequence>
<comment type="caution">
    <text evidence="7">The sequence shown here is derived from an EMBL/GenBank/DDBJ whole genome shotgun (WGS) entry which is preliminary data.</text>
</comment>
<keyword evidence="4" id="KW-1133">Transmembrane helix</keyword>
<gene>
    <name evidence="7" type="ORF">I350_04161</name>
</gene>